<dbReference type="EMBL" id="LCTW02000423">
    <property type="protein sequence ID" value="KXX73779.1"/>
    <property type="molecule type" value="Genomic_DNA"/>
</dbReference>
<dbReference type="FunFam" id="3.30.160.60:FF:000630">
    <property type="entry name" value="Zinc finger protein 180"/>
    <property type="match status" value="1"/>
</dbReference>
<keyword evidence="3" id="KW-0479">Metal-binding</keyword>
<feature type="compositionally biased region" description="Low complexity" evidence="12">
    <location>
        <begin position="269"/>
        <end position="287"/>
    </location>
</feature>
<dbReference type="FunFam" id="3.30.160.60:FF:001156">
    <property type="entry name" value="Zinc finger protein 407"/>
    <property type="match status" value="1"/>
</dbReference>
<feature type="compositionally biased region" description="Polar residues" evidence="12">
    <location>
        <begin position="215"/>
        <end position="232"/>
    </location>
</feature>
<keyword evidence="4" id="KW-0677">Repeat</keyword>
<keyword evidence="10" id="KW-0539">Nucleus</keyword>
<reference evidence="14 15" key="1">
    <citation type="journal article" date="2016" name="Genome Announc.">
        <title>Genome Sequence of Madurella mycetomatis mm55, Isolated from a Human Mycetoma Case in Sudan.</title>
        <authorList>
            <person name="Smit S."/>
            <person name="Derks M.F."/>
            <person name="Bervoets S."/>
            <person name="Fahal A."/>
            <person name="van Leeuwen W."/>
            <person name="van Belkum A."/>
            <person name="van de Sande W.W."/>
        </authorList>
    </citation>
    <scope>NUCLEOTIDE SEQUENCE [LARGE SCALE GENOMIC DNA]</scope>
    <source>
        <strain evidence="15">mm55</strain>
    </source>
</reference>
<evidence type="ECO:0000256" key="10">
    <source>
        <dbReference type="ARBA" id="ARBA00023242"/>
    </source>
</evidence>
<feature type="domain" description="C2H2-type" evidence="13">
    <location>
        <begin position="372"/>
        <end position="399"/>
    </location>
</feature>
<accession>A0A175VRF2</accession>
<dbReference type="PROSITE" id="PS00028">
    <property type="entry name" value="ZINC_FINGER_C2H2_1"/>
    <property type="match status" value="1"/>
</dbReference>
<feature type="compositionally biased region" description="Low complexity" evidence="12">
    <location>
        <begin position="14"/>
        <end position="50"/>
    </location>
</feature>
<dbReference type="OrthoDB" id="8922241at2759"/>
<evidence type="ECO:0000256" key="8">
    <source>
        <dbReference type="ARBA" id="ARBA00023125"/>
    </source>
</evidence>
<feature type="domain" description="C2H2-type" evidence="13">
    <location>
        <begin position="400"/>
        <end position="419"/>
    </location>
</feature>
<keyword evidence="7" id="KW-0805">Transcription regulation</keyword>
<dbReference type="GO" id="GO:0008270">
    <property type="term" value="F:zinc ion binding"/>
    <property type="evidence" value="ECO:0007669"/>
    <property type="project" value="UniProtKB-KW"/>
</dbReference>
<feature type="compositionally biased region" description="Low complexity" evidence="12">
    <location>
        <begin position="71"/>
        <end position="86"/>
    </location>
</feature>
<evidence type="ECO:0000256" key="12">
    <source>
        <dbReference type="SAM" id="MobiDB-lite"/>
    </source>
</evidence>
<name>A0A175VRF2_9PEZI</name>
<dbReference type="GO" id="GO:0003677">
    <property type="term" value="F:DNA binding"/>
    <property type="evidence" value="ECO:0007669"/>
    <property type="project" value="UniProtKB-KW"/>
</dbReference>
<comment type="caution">
    <text evidence="14">The sequence shown here is derived from an EMBL/GenBank/DDBJ whole genome shotgun (WGS) entry which is preliminary data.</text>
</comment>
<sequence>MTNPSDMSLGVRRASPLTSAAPPAPSLIPYSNAPPSSSSTVTTTTTTSTTNAAGTSILTPSGAAPDGLPTAGAHSSGPHSSQPGGQPLYFSSQMPGSWQGPGGTQLSSYTYANSTQATASSGSLTQPPYSRGAPMYGSSSSPSLQHYGGRAPTSTSNGENLPPPQSYQDQSPYPSPIAPGGSGAGGSSGALGSPLGPQTQGGHQQSGLAPPMLGTPTSTTNRPATSGQNTQGIPGPGQEGNPYRQPPTPTNCYPPSSTPQQGSFPAFPSPGTQASPATTSPATTSGQIPRAMAPPLHFPNSRGHGIPPMASYASYASVSGPVLSNVHHPGTPLSMVGGVPGLGGYPHHPSMQQHHLYVHHTSAPAPHQDRPFKCDQCPQSFNRNHDLKRHKRIHLDVKPFPCGHCDKSFSRKDALKRHKLVKGVRLADLLQPGARRRLAKTEDRLVIASEE</sequence>
<evidence type="ECO:0000256" key="4">
    <source>
        <dbReference type="ARBA" id="ARBA00022737"/>
    </source>
</evidence>
<dbReference type="GO" id="GO:0005634">
    <property type="term" value="C:nucleus"/>
    <property type="evidence" value="ECO:0007669"/>
    <property type="project" value="UniProtKB-SubCell"/>
</dbReference>
<feature type="region of interest" description="Disordered" evidence="12">
    <location>
        <begin position="1"/>
        <end position="304"/>
    </location>
</feature>
<dbReference type="Pfam" id="PF00096">
    <property type="entry name" value="zf-C2H2"/>
    <property type="match status" value="2"/>
</dbReference>
<evidence type="ECO:0000313" key="14">
    <source>
        <dbReference type="EMBL" id="KXX73779.1"/>
    </source>
</evidence>
<evidence type="ECO:0000256" key="9">
    <source>
        <dbReference type="ARBA" id="ARBA00023163"/>
    </source>
</evidence>
<dbReference type="InterPro" id="IPR050331">
    <property type="entry name" value="Zinc_finger"/>
</dbReference>
<protein>
    <submittedName>
        <fullName evidence="14">Protein krueppel</fullName>
    </submittedName>
</protein>
<dbReference type="PANTHER" id="PTHR16515">
    <property type="entry name" value="PR DOMAIN ZINC FINGER PROTEIN"/>
    <property type="match status" value="1"/>
</dbReference>
<keyword evidence="8" id="KW-0238">DNA-binding</keyword>
<dbReference type="Proteomes" id="UP000078237">
    <property type="component" value="Unassembled WGS sequence"/>
</dbReference>
<evidence type="ECO:0000259" key="13">
    <source>
        <dbReference type="PROSITE" id="PS50157"/>
    </source>
</evidence>
<dbReference type="GO" id="GO:0010468">
    <property type="term" value="P:regulation of gene expression"/>
    <property type="evidence" value="ECO:0007669"/>
    <property type="project" value="TreeGrafter"/>
</dbReference>
<evidence type="ECO:0000256" key="5">
    <source>
        <dbReference type="ARBA" id="ARBA00022771"/>
    </source>
</evidence>
<dbReference type="SUPFAM" id="SSF57667">
    <property type="entry name" value="beta-beta-alpha zinc fingers"/>
    <property type="match status" value="1"/>
</dbReference>
<dbReference type="PROSITE" id="PS50157">
    <property type="entry name" value="ZINC_FINGER_C2H2_2"/>
    <property type="match status" value="2"/>
</dbReference>
<proteinExistence type="inferred from homology"/>
<evidence type="ECO:0000256" key="6">
    <source>
        <dbReference type="ARBA" id="ARBA00022833"/>
    </source>
</evidence>
<dbReference type="STRING" id="100816.A0A175VRF2"/>
<evidence type="ECO:0000256" key="2">
    <source>
        <dbReference type="ARBA" id="ARBA00006991"/>
    </source>
</evidence>
<feature type="compositionally biased region" description="Polar residues" evidence="12">
    <location>
        <begin position="104"/>
        <end position="128"/>
    </location>
</feature>
<comment type="similarity">
    <text evidence="2">Belongs to the krueppel C2H2-type zinc-finger protein family.</text>
</comment>
<feature type="compositionally biased region" description="Polar residues" evidence="12">
    <location>
        <begin position="250"/>
        <end position="263"/>
    </location>
</feature>
<dbReference type="PANTHER" id="PTHR16515:SF66">
    <property type="entry name" value="C2H2-TYPE DOMAIN-CONTAINING PROTEIN"/>
    <property type="match status" value="1"/>
</dbReference>
<dbReference type="InterPro" id="IPR013087">
    <property type="entry name" value="Znf_C2H2_type"/>
</dbReference>
<gene>
    <name evidence="14" type="ORF">MMYC01_210064</name>
</gene>
<dbReference type="SMART" id="SM00355">
    <property type="entry name" value="ZnF_C2H2"/>
    <property type="match status" value="2"/>
</dbReference>
<organism evidence="14 15">
    <name type="scientific">Madurella mycetomatis</name>
    <dbReference type="NCBI Taxonomy" id="100816"/>
    <lineage>
        <taxon>Eukaryota</taxon>
        <taxon>Fungi</taxon>
        <taxon>Dikarya</taxon>
        <taxon>Ascomycota</taxon>
        <taxon>Pezizomycotina</taxon>
        <taxon>Sordariomycetes</taxon>
        <taxon>Sordariomycetidae</taxon>
        <taxon>Sordariales</taxon>
        <taxon>Sordariales incertae sedis</taxon>
        <taxon>Madurella</taxon>
    </lineage>
</organism>
<feature type="compositionally biased region" description="Polar residues" evidence="12">
    <location>
        <begin position="198"/>
        <end position="207"/>
    </location>
</feature>
<dbReference type="InterPro" id="IPR036236">
    <property type="entry name" value="Znf_C2H2_sf"/>
</dbReference>
<dbReference type="Gene3D" id="3.30.160.60">
    <property type="entry name" value="Classic Zinc Finger"/>
    <property type="match status" value="2"/>
</dbReference>
<evidence type="ECO:0000256" key="11">
    <source>
        <dbReference type="PROSITE-ProRule" id="PRU00042"/>
    </source>
</evidence>
<dbReference type="AlphaFoldDB" id="A0A175VRF2"/>
<keyword evidence="15" id="KW-1185">Reference proteome</keyword>
<evidence type="ECO:0000256" key="3">
    <source>
        <dbReference type="ARBA" id="ARBA00022723"/>
    </source>
</evidence>
<comment type="subcellular location">
    <subcellularLocation>
        <location evidence="1">Nucleus</location>
    </subcellularLocation>
</comment>
<dbReference type="VEuPathDB" id="FungiDB:MMYC01_210064"/>
<evidence type="ECO:0000256" key="1">
    <source>
        <dbReference type="ARBA" id="ARBA00004123"/>
    </source>
</evidence>
<evidence type="ECO:0000313" key="15">
    <source>
        <dbReference type="Proteomes" id="UP000078237"/>
    </source>
</evidence>
<keyword evidence="9" id="KW-0804">Transcription</keyword>
<feature type="compositionally biased region" description="Gly residues" evidence="12">
    <location>
        <begin position="180"/>
        <end position="189"/>
    </location>
</feature>
<keyword evidence="6" id="KW-0862">Zinc</keyword>
<evidence type="ECO:0000256" key="7">
    <source>
        <dbReference type="ARBA" id="ARBA00023015"/>
    </source>
</evidence>
<keyword evidence="5 11" id="KW-0863">Zinc-finger</keyword>